<dbReference type="PANTHER" id="PTHR31573:SF1">
    <property type="entry name" value="DNA OXIDATIVE DEMETHYLASE ALKBH2"/>
    <property type="match status" value="1"/>
</dbReference>
<feature type="binding site" evidence="1">
    <location>
        <position position="225"/>
    </location>
    <ligand>
        <name>substrate</name>
    </ligand>
</feature>
<dbReference type="GO" id="GO:0006307">
    <property type="term" value="P:DNA alkylation repair"/>
    <property type="evidence" value="ECO:0007669"/>
    <property type="project" value="TreeGrafter"/>
</dbReference>
<dbReference type="PANTHER" id="PTHR31573">
    <property type="entry name" value="ALPHA-KETOGLUTARATE-DEPENDENT DIOXYGENASE ALKB HOMOLOG 2"/>
    <property type="match status" value="1"/>
</dbReference>
<dbReference type="InterPro" id="IPR037151">
    <property type="entry name" value="AlkB-like_sf"/>
</dbReference>
<feature type="binding site" evidence="1">
    <location>
        <position position="210"/>
    </location>
    <ligand>
        <name>2-oxoglutarate</name>
        <dbReference type="ChEBI" id="CHEBI:16810"/>
    </ligand>
</feature>
<dbReference type="SUPFAM" id="SSF51197">
    <property type="entry name" value="Clavaminate synthase-like"/>
    <property type="match status" value="1"/>
</dbReference>
<dbReference type="InterPro" id="IPR032852">
    <property type="entry name" value="ALKBH2"/>
</dbReference>
<feature type="domain" description="Alpha-ketoglutarate-dependent dioxygenase AlkB-like" evidence="3">
    <location>
        <begin position="168"/>
        <end position="252"/>
    </location>
</feature>
<feature type="region of interest" description="Disordered" evidence="2">
    <location>
        <begin position="23"/>
        <end position="49"/>
    </location>
</feature>
<dbReference type="InterPro" id="IPR027450">
    <property type="entry name" value="AlkB-like"/>
</dbReference>
<protein>
    <submittedName>
        <fullName evidence="4">Clavaminate synthase-like protein</fullName>
    </submittedName>
</protein>
<dbReference type="Proteomes" id="UP001392437">
    <property type="component" value="Unassembled WGS sequence"/>
</dbReference>
<sequence>MKIDRVQSLIWSAFSPQVPRYAKPAPTKVDITPETPATRNPEQKTRSSDEFSTHLAYPFPISHLPPALAAELPSWPASLGRAINDQPNIDLLYFEPYVARGLGGGGNARSLFEFLRAELPFYRVEYDINRGGTSTHIRTPRWTTVFGLDDTSRFGGGGNEKVLDAKTGRDVSTDKFYSRYKPRPIPKCLDELRLSAQRATGCEFNFCLVNYYASGADSISFHSDDERFLGPLPAIASFSLGARRDFLLKHKPTPPPPGVSTRRP</sequence>
<feature type="binding site" evidence="1">
    <location>
        <position position="222"/>
    </location>
    <ligand>
        <name>2-oxoglutarate</name>
        <dbReference type="ChEBI" id="CHEBI:16810"/>
    </ligand>
</feature>
<dbReference type="Pfam" id="PF13532">
    <property type="entry name" value="2OG-FeII_Oxy_2"/>
    <property type="match status" value="1"/>
</dbReference>
<organism evidence="4 5">
    <name type="scientific">Apiospora kogelbergensis</name>
    <dbReference type="NCBI Taxonomy" id="1337665"/>
    <lineage>
        <taxon>Eukaryota</taxon>
        <taxon>Fungi</taxon>
        <taxon>Dikarya</taxon>
        <taxon>Ascomycota</taxon>
        <taxon>Pezizomycotina</taxon>
        <taxon>Sordariomycetes</taxon>
        <taxon>Xylariomycetidae</taxon>
        <taxon>Amphisphaeriales</taxon>
        <taxon>Apiosporaceae</taxon>
        <taxon>Apiospora</taxon>
    </lineage>
</organism>
<gene>
    <name evidence="4" type="ORF">PG999_006318</name>
</gene>
<accession>A0AAW0QVA3</accession>
<evidence type="ECO:0000313" key="5">
    <source>
        <dbReference type="Proteomes" id="UP001392437"/>
    </source>
</evidence>
<dbReference type="AlphaFoldDB" id="A0AAW0QVA3"/>
<evidence type="ECO:0000256" key="1">
    <source>
        <dbReference type="PIRSR" id="PIRSR632852-1"/>
    </source>
</evidence>
<dbReference type="GO" id="GO:0008198">
    <property type="term" value="F:ferrous iron binding"/>
    <property type="evidence" value="ECO:0007669"/>
    <property type="project" value="TreeGrafter"/>
</dbReference>
<evidence type="ECO:0000259" key="3">
    <source>
        <dbReference type="Pfam" id="PF13532"/>
    </source>
</evidence>
<evidence type="ECO:0000256" key="2">
    <source>
        <dbReference type="SAM" id="MobiDB-lite"/>
    </source>
</evidence>
<name>A0AAW0QVA3_9PEZI</name>
<proteinExistence type="predicted"/>
<feature type="binding site" evidence="1">
    <location>
        <position position="212"/>
    </location>
    <ligand>
        <name>2-oxoglutarate</name>
        <dbReference type="ChEBI" id="CHEBI:16810"/>
    </ligand>
</feature>
<dbReference type="GO" id="GO:0051747">
    <property type="term" value="F:cytosine C-5 DNA demethylase activity"/>
    <property type="evidence" value="ECO:0007669"/>
    <property type="project" value="TreeGrafter"/>
</dbReference>
<reference evidence="4 5" key="1">
    <citation type="submission" date="2023-01" db="EMBL/GenBank/DDBJ databases">
        <title>Analysis of 21 Apiospora genomes using comparative genomics revels a genus with tremendous synthesis potential of carbohydrate active enzymes and secondary metabolites.</title>
        <authorList>
            <person name="Sorensen T."/>
        </authorList>
    </citation>
    <scope>NUCLEOTIDE SEQUENCE [LARGE SCALE GENOMIC DNA]</scope>
    <source>
        <strain evidence="4 5">CBS 117206</strain>
    </source>
</reference>
<keyword evidence="5" id="KW-1185">Reference proteome</keyword>
<dbReference type="GO" id="GO:0035516">
    <property type="term" value="F:broad specificity oxidative DNA demethylase activity"/>
    <property type="evidence" value="ECO:0007669"/>
    <property type="project" value="TreeGrafter"/>
</dbReference>
<dbReference type="EMBL" id="JAQQWP010000006">
    <property type="protein sequence ID" value="KAK8114249.1"/>
    <property type="molecule type" value="Genomic_DNA"/>
</dbReference>
<comment type="caution">
    <text evidence="4">The sequence shown here is derived from an EMBL/GenBank/DDBJ whole genome shotgun (WGS) entry which is preliminary data.</text>
</comment>
<dbReference type="Gene3D" id="2.60.120.590">
    <property type="entry name" value="Alpha-ketoglutarate-dependent dioxygenase AlkB-like"/>
    <property type="match status" value="1"/>
</dbReference>
<evidence type="ECO:0000313" key="4">
    <source>
        <dbReference type="EMBL" id="KAK8114249.1"/>
    </source>
</evidence>